<protein>
    <submittedName>
        <fullName evidence="1">Uncharacterized protein</fullName>
    </submittedName>
</protein>
<gene>
    <name evidence="1" type="ORF">NDU88_003293</name>
</gene>
<dbReference type="AlphaFoldDB" id="A0AAV7WUD0"/>
<name>A0AAV7WUD0_PLEWA</name>
<keyword evidence="2" id="KW-1185">Reference proteome</keyword>
<sequence>MVAVEVNLLRADLRKVFDKVKVAEESIVDLQTEVGTLLKQMAQVSSTVGTLEARLEDSKGESSLCRLNEDLVVPPVAI</sequence>
<comment type="caution">
    <text evidence="1">The sequence shown here is derived from an EMBL/GenBank/DDBJ whole genome shotgun (WGS) entry which is preliminary data.</text>
</comment>
<proteinExistence type="predicted"/>
<reference evidence="1" key="1">
    <citation type="journal article" date="2022" name="bioRxiv">
        <title>Sequencing and chromosome-scale assembly of the giantPleurodeles waltlgenome.</title>
        <authorList>
            <person name="Brown T."/>
            <person name="Elewa A."/>
            <person name="Iarovenko S."/>
            <person name="Subramanian E."/>
            <person name="Araus A.J."/>
            <person name="Petzold A."/>
            <person name="Susuki M."/>
            <person name="Suzuki K.-i.T."/>
            <person name="Hayashi T."/>
            <person name="Toyoda A."/>
            <person name="Oliveira C."/>
            <person name="Osipova E."/>
            <person name="Leigh N.D."/>
            <person name="Simon A."/>
            <person name="Yun M.H."/>
        </authorList>
    </citation>
    <scope>NUCLEOTIDE SEQUENCE</scope>
    <source>
        <strain evidence="1">20211129_DDA</strain>
        <tissue evidence="1">Liver</tissue>
    </source>
</reference>
<dbReference type="Proteomes" id="UP001066276">
    <property type="component" value="Chromosome 1_1"/>
</dbReference>
<accession>A0AAV7WUD0</accession>
<evidence type="ECO:0000313" key="1">
    <source>
        <dbReference type="EMBL" id="KAJ1215685.1"/>
    </source>
</evidence>
<organism evidence="1 2">
    <name type="scientific">Pleurodeles waltl</name>
    <name type="common">Iberian ribbed newt</name>
    <dbReference type="NCBI Taxonomy" id="8319"/>
    <lineage>
        <taxon>Eukaryota</taxon>
        <taxon>Metazoa</taxon>
        <taxon>Chordata</taxon>
        <taxon>Craniata</taxon>
        <taxon>Vertebrata</taxon>
        <taxon>Euteleostomi</taxon>
        <taxon>Amphibia</taxon>
        <taxon>Batrachia</taxon>
        <taxon>Caudata</taxon>
        <taxon>Salamandroidea</taxon>
        <taxon>Salamandridae</taxon>
        <taxon>Pleurodelinae</taxon>
        <taxon>Pleurodeles</taxon>
    </lineage>
</organism>
<evidence type="ECO:0000313" key="2">
    <source>
        <dbReference type="Proteomes" id="UP001066276"/>
    </source>
</evidence>
<dbReference type="EMBL" id="JANPWB010000001">
    <property type="protein sequence ID" value="KAJ1215685.1"/>
    <property type="molecule type" value="Genomic_DNA"/>
</dbReference>